<feature type="compositionally biased region" description="Polar residues" evidence="1">
    <location>
        <begin position="143"/>
        <end position="174"/>
    </location>
</feature>
<dbReference type="Proteomes" id="UP000658997">
    <property type="component" value="Unassembled WGS sequence"/>
</dbReference>
<evidence type="ECO:0000313" key="5">
    <source>
        <dbReference type="Proteomes" id="UP000658997"/>
    </source>
</evidence>
<evidence type="ECO:0000313" key="4">
    <source>
        <dbReference type="Proteomes" id="UP000179920"/>
    </source>
</evidence>
<feature type="compositionally biased region" description="Low complexity" evidence="1">
    <location>
        <begin position="426"/>
        <end position="438"/>
    </location>
</feature>
<feature type="region of interest" description="Disordered" evidence="1">
    <location>
        <begin position="523"/>
        <end position="638"/>
    </location>
</feature>
<name>A0A1K0H9L0_9BASI</name>
<accession>A0A1K0H9L0</accession>
<feature type="region of interest" description="Disordered" evidence="1">
    <location>
        <begin position="91"/>
        <end position="199"/>
    </location>
</feature>
<evidence type="ECO:0000256" key="1">
    <source>
        <dbReference type="SAM" id="MobiDB-lite"/>
    </source>
</evidence>
<organism evidence="2 4">
    <name type="scientific">Ustilago bromivora</name>
    <dbReference type="NCBI Taxonomy" id="307758"/>
    <lineage>
        <taxon>Eukaryota</taxon>
        <taxon>Fungi</taxon>
        <taxon>Dikarya</taxon>
        <taxon>Basidiomycota</taxon>
        <taxon>Ustilaginomycotina</taxon>
        <taxon>Ustilaginomycetes</taxon>
        <taxon>Ustilaginales</taxon>
        <taxon>Ustilaginaceae</taxon>
        <taxon>Ustilago</taxon>
    </lineage>
</organism>
<feature type="compositionally biased region" description="Polar residues" evidence="1">
    <location>
        <begin position="439"/>
        <end position="458"/>
    </location>
</feature>
<dbReference type="Proteomes" id="UP000179920">
    <property type="component" value="Chromosome XV"/>
</dbReference>
<reference evidence="2" key="1">
    <citation type="submission" date="2016-04" db="EMBL/GenBank/DDBJ databases">
        <authorList>
            <person name="Evans L.H."/>
            <person name="Alamgir A."/>
            <person name="Owens N."/>
            <person name="Weber N.D."/>
            <person name="Virtaneva K."/>
            <person name="Barbian K."/>
            <person name="Babar A."/>
            <person name="Rosenke K."/>
        </authorList>
    </citation>
    <scope>NUCLEOTIDE SEQUENCE</scope>
    <source>
        <strain evidence="2">UB2112</strain>
    </source>
</reference>
<proteinExistence type="predicted"/>
<feature type="compositionally biased region" description="Low complexity" evidence="1">
    <location>
        <begin position="617"/>
        <end position="635"/>
    </location>
</feature>
<dbReference type="OrthoDB" id="2552531at2759"/>
<feature type="compositionally biased region" description="Polar residues" evidence="1">
    <location>
        <begin position="711"/>
        <end position="732"/>
    </location>
</feature>
<keyword evidence="5" id="KW-1185">Reference proteome</keyword>
<protein>
    <submittedName>
        <fullName evidence="2">Uncharacterized protein</fullName>
    </submittedName>
</protein>
<feature type="region of interest" description="Disordered" evidence="1">
    <location>
        <begin position="371"/>
        <end position="405"/>
    </location>
</feature>
<feature type="compositionally biased region" description="Polar residues" evidence="1">
    <location>
        <begin position="38"/>
        <end position="47"/>
    </location>
</feature>
<gene>
    <name evidence="3" type="ORF">UBRO2_00925</name>
    <name evidence="2" type="ORF">UBRO_05977</name>
</gene>
<dbReference type="EMBL" id="ULHB01000010">
    <property type="protein sequence ID" value="SYW75770.1"/>
    <property type="molecule type" value="Genomic_DNA"/>
</dbReference>
<feature type="compositionally biased region" description="Polar residues" evidence="1">
    <location>
        <begin position="186"/>
        <end position="197"/>
    </location>
</feature>
<reference evidence="3" key="3">
    <citation type="submission" date="2018-08" db="EMBL/GenBank/DDBJ databases">
        <authorList>
            <person name="Guldener U."/>
        </authorList>
    </citation>
    <scope>NUCLEOTIDE SEQUENCE</scope>
    <source>
        <strain evidence="3">UB2</strain>
    </source>
</reference>
<feature type="region of interest" description="Disordered" evidence="1">
    <location>
        <begin position="709"/>
        <end position="745"/>
    </location>
</feature>
<sequence>MDAWSSPWGNDDSQKTPTIPRRSDKDDSADPLDKLTSAPFSSLNSFDASDPWAIDAATPAADPSSFPDPVSTLISGAEDIISSALPSSTWYEESEKNAIRAELSPATATPPLKASLPPSDAGTPASPFPQQSLSSYDPWMADVSSTWDAQQREPSSVVPTLETDPQPSGWSNADTALARSHELEQRFSSTKLDSTAHSPDYYALQGAEDNYDREKGENTESNLDVWAAEASSREEKARRLDREEIDMLKVDARKLISSINTEQETQASFADPTINDASWTNLFGSEGTQRDKLHHLQTPPPALMSSSGALRSDLLQASPATLNQIRSSIARTENRGVRLASTDNSALWQRGSRPLPKADCLPDGLFGDTDVNAPRKATAGPTVSSSSTTSGPGWMQTSSNEARSTSGPSFLASFFKGRQTSASSAAAISDAIPSQSAPQTQSGRNSLSSIDASPSIPANAQFEPYQGNAASRYSDDPSGPDLMSLETGPAPASTTSLAVRPASAQVQGPGLLSRWRNSGLFKSSAKKTNPGWAAGSLKGDDLDWLEEQESTDSRTSQYRYDEDEDDSFASFQNTQTQSPPPPPPSNARTDLPITAPASDPFDNLFGPVFQSSLNPGASPAATSSARSSLSASRMSGDGGMMTINTNLGRASSLARKSAASPLQPPPQVQNKRFSIVPPPRANAGSPKIAILDVGVRQEQAKDSFADFLSDAPSQQPLSSTANATKAQPTPISAGTAPTKAAGPARLTADDLLFFDNL</sequence>
<feature type="region of interest" description="Disordered" evidence="1">
    <location>
        <begin position="1"/>
        <end position="48"/>
    </location>
</feature>
<evidence type="ECO:0000313" key="3">
    <source>
        <dbReference type="EMBL" id="SYW75770.1"/>
    </source>
</evidence>
<feature type="compositionally biased region" description="Low complexity" evidence="1">
    <location>
        <begin position="733"/>
        <end position="744"/>
    </location>
</feature>
<feature type="compositionally biased region" description="Basic and acidic residues" evidence="1">
    <location>
        <begin position="21"/>
        <end position="33"/>
    </location>
</feature>
<reference evidence="4" key="2">
    <citation type="submission" date="2016-04" db="EMBL/GenBank/DDBJ databases">
        <authorList>
            <person name="Guldener U."/>
            <person name="Guldener U."/>
        </authorList>
    </citation>
    <scope>NUCLEOTIDE SEQUENCE [LARGE SCALE GENOMIC DNA]</scope>
    <source>
        <strain evidence="4">UB2112</strain>
    </source>
</reference>
<dbReference type="EMBL" id="LT558131">
    <property type="protein sequence ID" value="SAM84826.1"/>
    <property type="molecule type" value="Genomic_DNA"/>
</dbReference>
<dbReference type="AlphaFoldDB" id="A0A1K0H9L0"/>
<feature type="compositionally biased region" description="Polar residues" evidence="1">
    <location>
        <begin position="395"/>
        <end position="405"/>
    </location>
</feature>
<feature type="region of interest" description="Disordered" evidence="1">
    <location>
        <begin position="426"/>
        <end position="511"/>
    </location>
</feature>
<feature type="compositionally biased region" description="Low complexity" evidence="1">
    <location>
        <begin position="377"/>
        <end position="393"/>
    </location>
</feature>
<evidence type="ECO:0000313" key="2">
    <source>
        <dbReference type="EMBL" id="SAM84826.1"/>
    </source>
</evidence>